<evidence type="ECO:0000313" key="2">
    <source>
        <dbReference type="Proteomes" id="UP000069620"/>
    </source>
</evidence>
<organism evidence="1 2">
    <name type="scientific">Mycolicibacterium brisbanense</name>
    <dbReference type="NCBI Taxonomy" id="146020"/>
    <lineage>
        <taxon>Bacteria</taxon>
        <taxon>Bacillati</taxon>
        <taxon>Actinomycetota</taxon>
        <taxon>Actinomycetes</taxon>
        <taxon>Mycobacteriales</taxon>
        <taxon>Mycobacteriaceae</taxon>
        <taxon>Mycolicibacterium</taxon>
    </lineage>
</organism>
<dbReference type="AlphaFoldDB" id="A0A100W1C4"/>
<reference evidence="2" key="1">
    <citation type="journal article" date="2016" name="Genome Announc.">
        <title>Draft Genome Sequences of Five Rapidly Growing Mycobacterium Species, M. thermoresistibile, M. fortuitum subsp. acetamidolyticum, M. canariasense, M. brisbanense, and M. novocastrense.</title>
        <authorList>
            <person name="Katahira K."/>
            <person name="Ogura Y."/>
            <person name="Gotoh Y."/>
            <person name="Hayashi T."/>
        </authorList>
    </citation>
    <scope>NUCLEOTIDE SEQUENCE [LARGE SCALE GENOMIC DNA]</scope>
    <source>
        <strain evidence="2">JCM15654</strain>
    </source>
</reference>
<evidence type="ECO:0008006" key="3">
    <source>
        <dbReference type="Google" id="ProtNLM"/>
    </source>
</evidence>
<protein>
    <recommendedName>
        <fullName evidence="3">CAS/CSE protein involved in chromosome segregation</fullName>
    </recommendedName>
</protein>
<dbReference type="SUPFAM" id="SSF63825">
    <property type="entry name" value="YWTD domain"/>
    <property type="match status" value="2"/>
</dbReference>
<accession>A0A100W1C4</accession>
<comment type="caution">
    <text evidence="1">The sequence shown here is derived from an EMBL/GenBank/DDBJ whole genome shotgun (WGS) entry which is preliminary data.</text>
</comment>
<sequence length="295" mass="30743">MFRELIALGIRSGAVYRVNIADGSATTVHSDGLGPSPDGVVVRDGVVYWTTMGVPTRDPALKGEASLDYSARNGGLHAVRLDGTDAHDVIPVGSLTTGKQLTVDAAGTLYWGDREGCRVSCVRPDGSALTDLVANARDDSWLQECVGVAVTSTHLYWTQKGPAKGGKGRILRAGLTIPAGQTAADRTDIEVLWDHLPEPIDLEVHGDWLYWTDRGAAPAGNTLNRAPLPGPGATGAQPEILADGFAEAIGLAVDEDTAYVSDLGGHIRAVPLPGCPGEPRLVADMGEPISGIAGI</sequence>
<dbReference type="EMBL" id="BCSX01000035">
    <property type="protein sequence ID" value="GAS89819.1"/>
    <property type="molecule type" value="Genomic_DNA"/>
</dbReference>
<dbReference type="RefSeq" id="WP_062830129.1">
    <property type="nucleotide sequence ID" value="NZ_BCSX01000035.1"/>
</dbReference>
<evidence type="ECO:0000313" key="1">
    <source>
        <dbReference type="EMBL" id="GAS89819.1"/>
    </source>
</evidence>
<dbReference type="OrthoDB" id="111868at2"/>
<dbReference type="Proteomes" id="UP000069620">
    <property type="component" value="Unassembled WGS sequence"/>
</dbReference>
<dbReference type="STRING" id="146020.RMCB_3915"/>
<name>A0A100W1C4_9MYCO</name>
<keyword evidence="2" id="KW-1185">Reference proteome</keyword>
<gene>
    <name evidence="1" type="ORF">RMCB_3915</name>
</gene>
<proteinExistence type="predicted"/>
<reference evidence="2" key="2">
    <citation type="submission" date="2016-02" db="EMBL/GenBank/DDBJ databases">
        <title>Draft genome sequence of five rapidly growing Mycobacterium species.</title>
        <authorList>
            <person name="Katahira K."/>
            <person name="Gotou Y."/>
            <person name="Iida K."/>
            <person name="Ogura Y."/>
            <person name="Hayashi T."/>
        </authorList>
    </citation>
    <scope>NUCLEOTIDE SEQUENCE [LARGE SCALE GENOMIC DNA]</scope>
    <source>
        <strain evidence="2">JCM15654</strain>
    </source>
</reference>
<dbReference type="Gene3D" id="2.120.10.30">
    <property type="entry name" value="TolB, C-terminal domain"/>
    <property type="match status" value="1"/>
</dbReference>
<dbReference type="InterPro" id="IPR011042">
    <property type="entry name" value="6-blade_b-propeller_TolB-like"/>
</dbReference>